<dbReference type="AlphaFoldDB" id="A0A543BP18"/>
<keyword evidence="3" id="KW-1185">Reference proteome</keyword>
<dbReference type="PANTHER" id="PTHR43857:SF1">
    <property type="entry name" value="YJGH FAMILY PROTEIN"/>
    <property type="match status" value="1"/>
</dbReference>
<gene>
    <name evidence="2" type="ORF">FB560_2224</name>
</gene>
<accession>A0A543BP18</accession>
<dbReference type="PANTHER" id="PTHR43857">
    <property type="entry name" value="BLR7761 PROTEIN"/>
    <property type="match status" value="1"/>
</dbReference>
<reference evidence="2 3" key="1">
    <citation type="submission" date="2019-06" db="EMBL/GenBank/DDBJ databases">
        <title>Sequencing the genomes of 1000 actinobacteria strains.</title>
        <authorList>
            <person name="Klenk H.-P."/>
        </authorList>
    </citation>
    <scope>NUCLEOTIDE SEQUENCE [LARGE SCALE GENOMIC DNA]</scope>
    <source>
        <strain evidence="2 3">DSM 20169</strain>
    </source>
</reference>
<dbReference type="EMBL" id="VFOX01000001">
    <property type="protein sequence ID" value="TQL86562.1"/>
    <property type="molecule type" value="Genomic_DNA"/>
</dbReference>
<feature type="region of interest" description="Disordered" evidence="1">
    <location>
        <begin position="1"/>
        <end position="27"/>
    </location>
</feature>
<dbReference type="Gene3D" id="3.30.1330.40">
    <property type="entry name" value="RutC-like"/>
    <property type="match status" value="1"/>
</dbReference>
<dbReference type="CDD" id="cd00448">
    <property type="entry name" value="YjgF_YER057c_UK114_family"/>
    <property type="match status" value="1"/>
</dbReference>
<sequence length="171" mass="17336">MIDEGRPYAGGPSVYPLRSGTQPRDPIADVRGPAHTLGMDITLMQPHGLVVSPAFSHVAVVPPGATTIYVGGQNGVDDTGTLVSDDAAEQSLRAVENARIALDAVGAGLDDVISWTVLIHQEADLRAAYGAVASTLARDGAPPLVTAALVAGLGVPGALIEVSAVAAVLRD</sequence>
<organism evidence="2 3">
    <name type="scientific">Microbacterium saperdae</name>
    <dbReference type="NCBI Taxonomy" id="69368"/>
    <lineage>
        <taxon>Bacteria</taxon>
        <taxon>Bacillati</taxon>
        <taxon>Actinomycetota</taxon>
        <taxon>Actinomycetes</taxon>
        <taxon>Micrococcales</taxon>
        <taxon>Microbacteriaceae</taxon>
        <taxon>Microbacterium</taxon>
    </lineage>
</organism>
<comment type="caution">
    <text evidence="2">The sequence shown here is derived from an EMBL/GenBank/DDBJ whole genome shotgun (WGS) entry which is preliminary data.</text>
</comment>
<protein>
    <submittedName>
        <fullName evidence="2">Enamine deaminase RidA (YjgF/YER057c/UK114 family)</fullName>
    </submittedName>
</protein>
<dbReference type="SUPFAM" id="SSF55298">
    <property type="entry name" value="YjgF-like"/>
    <property type="match status" value="1"/>
</dbReference>
<dbReference type="Proteomes" id="UP000317209">
    <property type="component" value="Unassembled WGS sequence"/>
</dbReference>
<evidence type="ECO:0000313" key="2">
    <source>
        <dbReference type="EMBL" id="TQL86562.1"/>
    </source>
</evidence>
<name>A0A543BP18_9MICO</name>
<evidence type="ECO:0000256" key="1">
    <source>
        <dbReference type="SAM" id="MobiDB-lite"/>
    </source>
</evidence>
<dbReference type="Pfam" id="PF01042">
    <property type="entry name" value="Ribonuc_L-PSP"/>
    <property type="match status" value="1"/>
</dbReference>
<dbReference type="InterPro" id="IPR006175">
    <property type="entry name" value="YjgF/YER057c/UK114"/>
</dbReference>
<dbReference type="InterPro" id="IPR035959">
    <property type="entry name" value="RutC-like_sf"/>
</dbReference>
<proteinExistence type="predicted"/>
<evidence type="ECO:0000313" key="3">
    <source>
        <dbReference type="Proteomes" id="UP000317209"/>
    </source>
</evidence>